<dbReference type="EMBL" id="QEAP01000046">
    <property type="protein sequence ID" value="TPX76461.1"/>
    <property type="molecule type" value="Genomic_DNA"/>
</dbReference>
<feature type="chain" id="PRO_5021283539" description="Extracellular membrane protein CFEM domain-containing protein" evidence="2">
    <location>
        <begin position="20"/>
        <end position="220"/>
    </location>
</feature>
<sequence length="220" mass="22595">MNLSATFVLAAALVGFAGACLQSAAYTNCTTVAAQTSANCNSLVVDTPTVEYYQCLCTAGESNLQCFALCPEDAQLQLQYQTIKNSISASCQGVHDLKSQGYTTQASPTSSSSATPSAETSISTWSSPSFTTIPPTTSSSQVAESSKKMTSVPSSRASSPPGPSASGSAIFGVGGKESEGWGDKGGKVNLPQANLPVSQALQSKSEYALISIVVSTLFLF</sequence>
<evidence type="ECO:0000313" key="4">
    <source>
        <dbReference type="Proteomes" id="UP000320333"/>
    </source>
</evidence>
<feature type="signal peptide" evidence="2">
    <location>
        <begin position="1"/>
        <end position="19"/>
    </location>
</feature>
<dbReference type="Proteomes" id="UP000320333">
    <property type="component" value="Unassembled WGS sequence"/>
</dbReference>
<feature type="region of interest" description="Disordered" evidence="1">
    <location>
        <begin position="102"/>
        <end position="187"/>
    </location>
</feature>
<accession>A0A507FJ47</accession>
<feature type="compositionally biased region" description="Low complexity" evidence="1">
    <location>
        <begin position="103"/>
        <end position="140"/>
    </location>
</feature>
<feature type="compositionally biased region" description="Basic and acidic residues" evidence="1">
    <location>
        <begin position="176"/>
        <end position="186"/>
    </location>
</feature>
<reference evidence="3 4" key="1">
    <citation type="journal article" date="2019" name="Sci. Rep.">
        <title>Comparative genomics of chytrid fungi reveal insights into the obligate biotrophic and pathogenic lifestyle of Synchytrium endobioticum.</title>
        <authorList>
            <person name="van de Vossenberg B.T.L.H."/>
            <person name="Warris S."/>
            <person name="Nguyen H.D.T."/>
            <person name="van Gent-Pelzer M.P.E."/>
            <person name="Joly D.L."/>
            <person name="van de Geest H.C."/>
            <person name="Bonants P.J.M."/>
            <person name="Smith D.S."/>
            <person name="Levesque C.A."/>
            <person name="van der Lee T.A.J."/>
        </authorList>
    </citation>
    <scope>NUCLEOTIDE SEQUENCE [LARGE SCALE GENOMIC DNA]</scope>
    <source>
        <strain evidence="3 4">CBS 675.73</strain>
    </source>
</reference>
<protein>
    <recommendedName>
        <fullName evidence="5">Extracellular membrane protein CFEM domain-containing protein</fullName>
    </recommendedName>
</protein>
<dbReference type="AlphaFoldDB" id="A0A507FJ47"/>
<keyword evidence="4" id="KW-1185">Reference proteome</keyword>
<proteinExistence type="predicted"/>
<keyword evidence="2" id="KW-0732">Signal</keyword>
<evidence type="ECO:0000313" key="3">
    <source>
        <dbReference type="EMBL" id="TPX76461.1"/>
    </source>
</evidence>
<feature type="compositionally biased region" description="Low complexity" evidence="1">
    <location>
        <begin position="151"/>
        <end position="169"/>
    </location>
</feature>
<organism evidence="3 4">
    <name type="scientific">Chytriomyces confervae</name>
    <dbReference type="NCBI Taxonomy" id="246404"/>
    <lineage>
        <taxon>Eukaryota</taxon>
        <taxon>Fungi</taxon>
        <taxon>Fungi incertae sedis</taxon>
        <taxon>Chytridiomycota</taxon>
        <taxon>Chytridiomycota incertae sedis</taxon>
        <taxon>Chytridiomycetes</taxon>
        <taxon>Chytridiales</taxon>
        <taxon>Chytriomycetaceae</taxon>
        <taxon>Chytriomyces</taxon>
    </lineage>
</organism>
<dbReference type="OrthoDB" id="2157469at2759"/>
<comment type="caution">
    <text evidence="3">The sequence shown here is derived from an EMBL/GenBank/DDBJ whole genome shotgun (WGS) entry which is preliminary data.</text>
</comment>
<evidence type="ECO:0000256" key="2">
    <source>
        <dbReference type="SAM" id="SignalP"/>
    </source>
</evidence>
<name>A0A507FJ47_9FUNG</name>
<gene>
    <name evidence="3" type="ORF">CcCBS67573_g02256</name>
</gene>
<evidence type="ECO:0000256" key="1">
    <source>
        <dbReference type="SAM" id="MobiDB-lite"/>
    </source>
</evidence>
<evidence type="ECO:0008006" key="5">
    <source>
        <dbReference type="Google" id="ProtNLM"/>
    </source>
</evidence>